<dbReference type="EnsemblPlants" id="Kaladp0809s0047.1.v1.1">
    <property type="protein sequence ID" value="Kaladp0809s0047.1.v1.1.CDS.1"/>
    <property type="gene ID" value="Kaladp0809s0047.v1.1"/>
</dbReference>
<sequence>METFIFCCMCDASASAATAAAEDDSNPNFASHSCLIVSGNGTVSEGSSAMESAAALMSHSTALLGWSLPSRSCKS</sequence>
<evidence type="ECO:0000313" key="1">
    <source>
        <dbReference type="EnsemblPlants" id="Kaladp0809s0047.1.v1.1.CDS.1"/>
    </source>
</evidence>
<proteinExistence type="predicted"/>
<evidence type="ECO:0000313" key="2">
    <source>
        <dbReference type="Proteomes" id="UP000594263"/>
    </source>
</evidence>
<reference evidence="1" key="1">
    <citation type="submission" date="2021-01" db="UniProtKB">
        <authorList>
            <consortium name="EnsemblPlants"/>
        </authorList>
    </citation>
    <scope>IDENTIFICATION</scope>
</reference>
<accession>A0A7N0VFV9</accession>
<dbReference type="Proteomes" id="UP000594263">
    <property type="component" value="Unplaced"/>
</dbReference>
<organism evidence="1 2">
    <name type="scientific">Kalanchoe fedtschenkoi</name>
    <name type="common">Lavender scallops</name>
    <name type="synonym">South American air plant</name>
    <dbReference type="NCBI Taxonomy" id="63787"/>
    <lineage>
        <taxon>Eukaryota</taxon>
        <taxon>Viridiplantae</taxon>
        <taxon>Streptophyta</taxon>
        <taxon>Embryophyta</taxon>
        <taxon>Tracheophyta</taxon>
        <taxon>Spermatophyta</taxon>
        <taxon>Magnoliopsida</taxon>
        <taxon>eudicotyledons</taxon>
        <taxon>Gunneridae</taxon>
        <taxon>Pentapetalae</taxon>
        <taxon>Saxifragales</taxon>
        <taxon>Crassulaceae</taxon>
        <taxon>Kalanchoe</taxon>
    </lineage>
</organism>
<dbReference type="AlphaFoldDB" id="A0A7N0VFV9"/>
<name>A0A7N0VFV9_KALFE</name>
<keyword evidence="2" id="KW-1185">Reference proteome</keyword>
<dbReference type="Gramene" id="Kaladp0809s0047.1.v1.1">
    <property type="protein sequence ID" value="Kaladp0809s0047.1.v1.1.CDS.1"/>
    <property type="gene ID" value="Kaladp0809s0047.v1.1"/>
</dbReference>
<protein>
    <submittedName>
        <fullName evidence="1">Uncharacterized protein</fullName>
    </submittedName>
</protein>